<evidence type="ECO:0000256" key="1">
    <source>
        <dbReference type="ARBA" id="ARBA00022555"/>
    </source>
</evidence>
<comment type="caution">
    <text evidence="11">The sequence shown here is derived from an EMBL/GenBank/DDBJ whole genome shotgun (WGS) entry which is preliminary data.</text>
</comment>
<dbReference type="PROSITE" id="PS51626">
    <property type="entry name" value="SAM_MT_TRM1"/>
    <property type="match status" value="1"/>
</dbReference>
<sequence>MGDVTDELRNYEIIKEGEAEILMHSNNTVFFNKAQVYNRDMSIAVLRTYIAKRKEEHDGYLSKKGKSEKKVSESKHSGSVTEATSSSQDDKANGGTDIQPNQSLDVTEDISKECIETPFWKGPRELKDMSSGLRALRYASEVDGIGQVIALDNNKESIEACNRNIKFNGSIACSKVEAHLADARVYMLTHQKEFYVVDLDPYGSPSTFLDSAVQSVAAGGILMCTATDMAVLCGNNGEVCHSRKLLNITTAHNSASAIKDTPLKLSYVYQCVGCDSFDLQSLGRAINKDNSVKSAPGYGPVVPPECNDSGKKFNMGGPIWSAPMHNKEWIYSILVNVKSSKERYPAYEKISAVLTTISEVKNHPIKEQPPDKSGTVILSKEPKLQAYFARAVASLSKAQVKKEVRYLPNPEKHWGPKVRAWRQITTKQCSLLGPEAVSGSCGRDTNEASEAVADEMAEHSSHEGHATKRQKNGHLSASQSCSIAE</sequence>
<comment type="similarity">
    <text evidence="9">Belongs to the class I-like SAM-binding methyltransferase superfamily. Trm1 family.</text>
</comment>
<keyword evidence="4 9" id="KW-0949">S-adenosyl-L-methionine</keyword>
<dbReference type="GO" id="GO:0160104">
    <property type="term" value="F:tRNA (guanine(26)-N2)-dimethyltransferase activity"/>
    <property type="evidence" value="ECO:0007669"/>
    <property type="project" value="UniProtKB-UniRule"/>
</dbReference>
<evidence type="ECO:0000256" key="6">
    <source>
        <dbReference type="ARBA" id="ARBA00022884"/>
    </source>
</evidence>
<dbReference type="InterPro" id="IPR029063">
    <property type="entry name" value="SAM-dependent_MTases_sf"/>
</dbReference>
<comment type="catalytic activity">
    <reaction evidence="8 9">
        <text>guanosine(26) in tRNA + 2 S-adenosyl-L-methionine = N(2)-dimethylguanosine(26) in tRNA + 2 S-adenosyl-L-homocysteine + 2 H(+)</text>
        <dbReference type="Rhea" id="RHEA:43140"/>
        <dbReference type="Rhea" id="RHEA-COMP:10359"/>
        <dbReference type="Rhea" id="RHEA-COMP:10360"/>
        <dbReference type="ChEBI" id="CHEBI:15378"/>
        <dbReference type="ChEBI" id="CHEBI:57856"/>
        <dbReference type="ChEBI" id="CHEBI:59789"/>
        <dbReference type="ChEBI" id="CHEBI:74269"/>
        <dbReference type="ChEBI" id="CHEBI:74513"/>
        <dbReference type="EC" id="2.1.1.216"/>
    </reaction>
</comment>
<evidence type="ECO:0000256" key="2">
    <source>
        <dbReference type="ARBA" id="ARBA00022603"/>
    </source>
</evidence>
<evidence type="ECO:0000256" key="9">
    <source>
        <dbReference type="PROSITE-ProRule" id="PRU00958"/>
    </source>
</evidence>
<keyword evidence="2 9" id="KW-0489">Methyltransferase</keyword>
<keyword evidence="3 9" id="KW-0808">Transferase</keyword>
<dbReference type="AlphaFoldDB" id="A0A4S8IUC9"/>
<keyword evidence="5 9" id="KW-0819">tRNA processing</keyword>
<dbReference type="Proteomes" id="UP000317650">
    <property type="component" value="Chromosome 6"/>
</dbReference>
<dbReference type="EMBL" id="PYDT01000009">
    <property type="protein sequence ID" value="THU51874.1"/>
    <property type="molecule type" value="Genomic_DNA"/>
</dbReference>
<accession>A0A4S8IUC9</accession>
<feature type="compositionally biased region" description="Polar residues" evidence="10">
    <location>
        <begin position="473"/>
        <end position="485"/>
    </location>
</feature>
<feature type="region of interest" description="Disordered" evidence="10">
    <location>
        <begin position="452"/>
        <end position="485"/>
    </location>
</feature>
<dbReference type="GO" id="GO:0005634">
    <property type="term" value="C:nucleus"/>
    <property type="evidence" value="ECO:0007669"/>
    <property type="project" value="TreeGrafter"/>
</dbReference>
<dbReference type="GO" id="GO:0000049">
    <property type="term" value="F:tRNA binding"/>
    <property type="evidence" value="ECO:0007669"/>
    <property type="project" value="UniProtKB-UniRule"/>
</dbReference>
<keyword evidence="12" id="KW-1185">Reference proteome</keyword>
<dbReference type="Pfam" id="PF02005">
    <property type="entry name" value="TRM"/>
    <property type="match status" value="2"/>
</dbReference>
<keyword evidence="1 9" id="KW-0820">tRNA-binding</keyword>
<evidence type="ECO:0000256" key="7">
    <source>
        <dbReference type="ARBA" id="ARBA00039099"/>
    </source>
</evidence>
<evidence type="ECO:0000256" key="3">
    <source>
        <dbReference type="ARBA" id="ARBA00022679"/>
    </source>
</evidence>
<name>A0A4S8IUC9_MUSBA</name>
<keyword evidence="6 9" id="KW-0694">RNA-binding</keyword>
<feature type="region of interest" description="Disordered" evidence="10">
    <location>
        <begin position="58"/>
        <end position="103"/>
    </location>
</feature>
<dbReference type="PANTHER" id="PTHR10631:SF3">
    <property type="entry name" value="TRNA (GUANINE(26)-N(2))-DIMETHYLTRANSFERASE"/>
    <property type="match status" value="1"/>
</dbReference>
<evidence type="ECO:0000256" key="10">
    <source>
        <dbReference type="SAM" id="MobiDB-lite"/>
    </source>
</evidence>
<reference evidence="11 12" key="1">
    <citation type="journal article" date="2019" name="Nat. Plants">
        <title>Genome sequencing of Musa balbisiana reveals subgenome evolution and function divergence in polyploid bananas.</title>
        <authorList>
            <person name="Yao X."/>
        </authorList>
    </citation>
    <scope>NUCLEOTIDE SEQUENCE [LARGE SCALE GENOMIC DNA]</scope>
    <source>
        <strain evidence="12">cv. DH-PKW</strain>
        <tissue evidence="11">Leaves</tissue>
    </source>
</reference>
<evidence type="ECO:0000256" key="8">
    <source>
        <dbReference type="ARBA" id="ARBA00051897"/>
    </source>
</evidence>
<evidence type="ECO:0000256" key="5">
    <source>
        <dbReference type="ARBA" id="ARBA00022694"/>
    </source>
</evidence>
<dbReference type="GO" id="GO:0002940">
    <property type="term" value="P:tRNA N2-guanine methylation"/>
    <property type="evidence" value="ECO:0007669"/>
    <property type="project" value="TreeGrafter"/>
</dbReference>
<evidence type="ECO:0000256" key="4">
    <source>
        <dbReference type="ARBA" id="ARBA00022691"/>
    </source>
</evidence>
<proteinExistence type="inferred from homology"/>
<organism evidence="11 12">
    <name type="scientific">Musa balbisiana</name>
    <name type="common">Banana</name>
    <dbReference type="NCBI Taxonomy" id="52838"/>
    <lineage>
        <taxon>Eukaryota</taxon>
        <taxon>Viridiplantae</taxon>
        <taxon>Streptophyta</taxon>
        <taxon>Embryophyta</taxon>
        <taxon>Tracheophyta</taxon>
        <taxon>Spermatophyta</taxon>
        <taxon>Magnoliopsida</taxon>
        <taxon>Liliopsida</taxon>
        <taxon>Zingiberales</taxon>
        <taxon>Musaceae</taxon>
        <taxon>Musa</taxon>
    </lineage>
</organism>
<dbReference type="InterPro" id="IPR002905">
    <property type="entry name" value="Trm1"/>
</dbReference>
<dbReference type="SUPFAM" id="SSF53335">
    <property type="entry name" value="S-adenosyl-L-methionine-dependent methyltransferases"/>
    <property type="match status" value="1"/>
</dbReference>
<dbReference type="EC" id="2.1.1.216" evidence="7 9"/>
<dbReference type="Gene3D" id="3.40.50.150">
    <property type="entry name" value="Vaccinia Virus protein VP39"/>
    <property type="match status" value="2"/>
</dbReference>
<evidence type="ECO:0000313" key="12">
    <source>
        <dbReference type="Proteomes" id="UP000317650"/>
    </source>
</evidence>
<protein>
    <recommendedName>
        <fullName evidence="7 9">tRNA (guanine(26)-N(2))-dimethyltransferase</fullName>
        <ecNumber evidence="7 9">2.1.1.216</ecNumber>
    </recommendedName>
</protein>
<feature type="compositionally biased region" description="Basic and acidic residues" evidence="10">
    <location>
        <begin position="456"/>
        <end position="466"/>
    </location>
</feature>
<dbReference type="PANTHER" id="PTHR10631">
    <property type="entry name" value="N 2 ,N 2 -DIMETHYLGUANOSINE TRNA METHYLTRANSFERASE"/>
    <property type="match status" value="1"/>
</dbReference>
<evidence type="ECO:0000313" key="11">
    <source>
        <dbReference type="EMBL" id="THU51874.1"/>
    </source>
</evidence>
<dbReference type="STRING" id="52838.A0A4S8IUC9"/>
<gene>
    <name evidence="11" type="ORF">C4D60_Mb06t35660</name>
</gene>